<dbReference type="EMBL" id="BK032827">
    <property type="protein sequence ID" value="DAF62718.1"/>
    <property type="molecule type" value="Genomic_DNA"/>
</dbReference>
<protein>
    <submittedName>
        <fullName evidence="1">Uncharacterized protein</fullName>
    </submittedName>
</protein>
<reference evidence="1" key="1">
    <citation type="journal article" date="2021" name="Proc. Natl. Acad. Sci. U.S.A.">
        <title>A Catalog of Tens of Thousands of Viruses from Human Metagenomes Reveals Hidden Associations with Chronic Diseases.</title>
        <authorList>
            <person name="Tisza M.J."/>
            <person name="Buck C.B."/>
        </authorList>
    </citation>
    <scope>NUCLEOTIDE SEQUENCE</scope>
    <source>
        <strain evidence="1">CtMnh10</strain>
    </source>
</reference>
<sequence length="36" mass="4108">MEDKFPNSSYNVMVKVVASLKFFIYNISSKCIASFV</sequence>
<organism evidence="1">
    <name type="scientific">Myoviridae sp. ctMnh10</name>
    <dbReference type="NCBI Taxonomy" id="2827682"/>
    <lineage>
        <taxon>Viruses</taxon>
        <taxon>Duplodnaviria</taxon>
        <taxon>Heunggongvirae</taxon>
        <taxon>Uroviricota</taxon>
        <taxon>Caudoviricetes</taxon>
    </lineage>
</organism>
<evidence type="ECO:0000313" key="1">
    <source>
        <dbReference type="EMBL" id="DAF62718.1"/>
    </source>
</evidence>
<name>A0A8S5THH1_9CAUD</name>
<proteinExistence type="predicted"/>
<accession>A0A8S5THH1</accession>